<gene>
    <name evidence="3" type="ORF">ABT211_18015</name>
</gene>
<dbReference type="RefSeq" id="WP_351957701.1">
    <property type="nucleotide sequence ID" value="NZ_JBEOZM010000006.1"/>
</dbReference>
<sequence length="130" mass="12943">MFSGKISGKKIAAVSGLLGGLAVACAGLAPAYAAAGPGKCTNDLLGNLTCTQRIKGEVPEGATIPHQETCKPVQPVQLPAVLGQGTERLGPEVTCSPGTVGVAPVEKGDEPDSPADPFGVMGRILPVGGR</sequence>
<protein>
    <recommendedName>
        <fullName evidence="5">Intersectin-EH binding protein Ibp1</fullName>
    </recommendedName>
</protein>
<dbReference type="EMBL" id="JBEOZM010000006">
    <property type="protein sequence ID" value="MER6269175.1"/>
    <property type="molecule type" value="Genomic_DNA"/>
</dbReference>
<comment type="caution">
    <text evidence="3">The sequence shown here is derived from an EMBL/GenBank/DDBJ whole genome shotgun (WGS) entry which is preliminary data.</text>
</comment>
<evidence type="ECO:0000256" key="1">
    <source>
        <dbReference type="SAM" id="MobiDB-lite"/>
    </source>
</evidence>
<keyword evidence="2" id="KW-0732">Signal</keyword>
<feature type="region of interest" description="Disordered" evidence="1">
    <location>
        <begin position="87"/>
        <end position="121"/>
    </location>
</feature>
<evidence type="ECO:0008006" key="5">
    <source>
        <dbReference type="Google" id="ProtNLM"/>
    </source>
</evidence>
<proteinExistence type="predicted"/>
<dbReference type="PROSITE" id="PS51257">
    <property type="entry name" value="PROKAR_LIPOPROTEIN"/>
    <property type="match status" value="1"/>
</dbReference>
<feature type="signal peptide" evidence="2">
    <location>
        <begin position="1"/>
        <end position="35"/>
    </location>
</feature>
<organism evidence="3 4">
    <name type="scientific">Streptomyces sp. 900105755</name>
    <dbReference type="NCBI Taxonomy" id="3154389"/>
    <lineage>
        <taxon>Bacteria</taxon>
        <taxon>Bacillati</taxon>
        <taxon>Actinomycetota</taxon>
        <taxon>Actinomycetes</taxon>
        <taxon>Kitasatosporales</taxon>
        <taxon>Streptomycetaceae</taxon>
        <taxon>Streptomyces</taxon>
    </lineage>
</organism>
<feature type="chain" id="PRO_5045493008" description="Intersectin-EH binding protein Ibp1" evidence="2">
    <location>
        <begin position="36"/>
        <end position="130"/>
    </location>
</feature>
<reference evidence="3 4" key="1">
    <citation type="submission" date="2024-06" db="EMBL/GenBank/DDBJ databases">
        <title>The Natural Products Discovery Center: Release of the First 8490 Sequenced Strains for Exploring Actinobacteria Biosynthetic Diversity.</title>
        <authorList>
            <person name="Kalkreuter E."/>
            <person name="Kautsar S.A."/>
            <person name="Yang D."/>
            <person name="Bader C.D."/>
            <person name="Teijaro C.N."/>
            <person name="Fluegel L."/>
            <person name="Davis C.M."/>
            <person name="Simpson J.R."/>
            <person name="Lauterbach L."/>
            <person name="Steele A.D."/>
            <person name="Gui C."/>
            <person name="Meng S."/>
            <person name="Li G."/>
            <person name="Viehrig K."/>
            <person name="Ye F."/>
            <person name="Su P."/>
            <person name="Kiefer A.F."/>
            <person name="Nichols A."/>
            <person name="Cepeda A.J."/>
            <person name="Yan W."/>
            <person name="Fan B."/>
            <person name="Jiang Y."/>
            <person name="Adhikari A."/>
            <person name="Zheng C.-J."/>
            <person name="Schuster L."/>
            <person name="Cowan T.M."/>
            <person name="Smanski M.J."/>
            <person name="Chevrette M.G."/>
            <person name="De Carvalho L.P.S."/>
            <person name="Shen B."/>
        </authorList>
    </citation>
    <scope>NUCLEOTIDE SEQUENCE [LARGE SCALE GENOMIC DNA]</scope>
    <source>
        <strain evidence="3 4">NPDC001694</strain>
    </source>
</reference>
<accession>A0ABV1TGK7</accession>
<dbReference type="Proteomes" id="UP001490365">
    <property type="component" value="Unassembled WGS sequence"/>
</dbReference>
<name>A0ABV1TGK7_9ACTN</name>
<evidence type="ECO:0000313" key="3">
    <source>
        <dbReference type="EMBL" id="MER6269175.1"/>
    </source>
</evidence>
<keyword evidence="4" id="KW-1185">Reference proteome</keyword>
<evidence type="ECO:0000313" key="4">
    <source>
        <dbReference type="Proteomes" id="UP001490365"/>
    </source>
</evidence>
<evidence type="ECO:0000256" key="2">
    <source>
        <dbReference type="SAM" id="SignalP"/>
    </source>
</evidence>